<keyword evidence="6" id="KW-1185">Reference proteome</keyword>
<dbReference type="PANTHER" id="PTHR13242:SF0">
    <property type="entry name" value="EUKARYOTIC TRANSLATION INITIATION FACTOR 3 SUBUNIT L"/>
    <property type="match status" value="1"/>
</dbReference>
<keyword evidence="1" id="KW-0963">Cytoplasm</keyword>
<dbReference type="Pfam" id="PF10255">
    <property type="entry name" value="Paf67"/>
    <property type="match status" value="1"/>
</dbReference>
<reference evidence="5 6" key="1">
    <citation type="journal article" date="2013" name="Curr. Biol.">
        <title>The Genome of the Foraminiferan Reticulomyxa filosa.</title>
        <authorList>
            <person name="Glockner G."/>
            <person name="Hulsmann N."/>
            <person name="Schleicher M."/>
            <person name="Noegel A.A."/>
            <person name="Eichinger L."/>
            <person name="Gallinger C."/>
            <person name="Pawlowski J."/>
            <person name="Sierra R."/>
            <person name="Euteneuer U."/>
            <person name="Pillet L."/>
            <person name="Moustafa A."/>
            <person name="Platzer M."/>
            <person name="Groth M."/>
            <person name="Szafranski K."/>
            <person name="Schliwa M."/>
        </authorList>
    </citation>
    <scope>NUCLEOTIDE SEQUENCE [LARGE SCALE GENOMIC DNA]</scope>
</reference>
<keyword evidence="2 5" id="KW-0396">Initiation factor</keyword>
<evidence type="ECO:0000313" key="5">
    <source>
        <dbReference type="EMBL" id="ETO26864.1"/>
    </source>
</evidence>
<comment type="caution">
    <text evidence="5">The sequence shown here is derived from an EMBL/GenBank/DDBJ whole genome shotgun (WGS) entry which is preliminary data.</text>
</comment>
<protein>
    <submittedName>
        <fullName evidence="5">Eukaryotic translation initiation factor 3 subunit 6 interacting protein</fullName>
    </submittedName>
</protein>
<dbReference type="OrthoDB" id="15082at2759"/>
<keyword evidence="3" id="KW-0648">Protein biosynthesis</keyword>
<accession>X6NMF0</accession>
<name>X6NMF0_RETFI</name>
<dbReference type="GO" id="GO:0005852">
    <property type="term" value="C:eukaryotic translation initiation factor 3 complex"/>
    <property type="evidence" value="ECO:0007669"/>
    <property type="project" value="InterPro"/>
</dbReference>
<dbReference type="InterPro" id="IPR019382">
    <property type="entry name" value="eIF3l"/>
</dbReference>
<evidence type="ECO:0000256" key="2">
    <source>
        <dbReference type="ARBA" id="ARBA00022540"/>
    </source>
</evidence>
<dbReference type="GO" id="GO:0003743">
    <property type="term" value="F:translation initiation factor activity"/>
    <property type="evidence" value="ECO:0007669"/>
    <property type="project" value="UniProtKB-KW"/>
</dbReference>
<feature type="compositionally biased region" description="Polar residues" evidence="4">
    <location>
        <begin position="546"/>
        <end position="572"/>
    </location>
</feature>
<evidence type="ECO:0000256" key="3">
    <source>
        <dbReference type="ARBA" id="ARBA00022917"/>
    </source>
</evidence>
<proteinExistence type="predicted"/>
<feature type="region of interest" description="Disordered" evidence="4">
    <location>
        <begin position="537"/>
        <end position="572"/>
    </location>
</feature>
<dbReference type="AlphaFoldDB" id="X6NMF0"/>
<dbReference type="PANTHER" id="PTHR13242">
    <property type="entry name" value="EUKARYOTIC TRANSLATION INITIATION FACTOR 3"/>
    <property type="match status" value="1"/>
</dbReference>
<organism evidence="5 6">
    <name type="scientific">Reticulomyxa filosa</name>
    <dbReference type="NCBI Taxonomy" id="46433"/>
    <lineage>
        <taxon>Eukaryota</taxon>
        <taxon>Sar</taxon>
        <taxon>Rhizaria</taxon>
        <taxon>Retaria</taxon>
        <taxon>Foraminifera</taxon>
        <taxon>Monothalamids</taxon>
        <taxon>Reticulomyxidae</taxon>
        <taxon>Reticulomyxa</taxon>
    </lineage>
</organism>
<evidence type="ECO:0000256" key="4">
    <source>
        <dbReference type="SAM" id="MobiDB-lite"/>
    </source>
</evidence>
<evidence type="ECO:0000313" key="6">
    <source>
        <dbReference type="Proteomes" id="UP000023152"/>
    </source>
</evidence>
<dbReference type="EMBL" id="ASPP01007596">
    <property type="protein sequence ID" value="ETO26864.1"/>
    <property type="molecule type" value="Genomic_DNA"/>
</dbReference>
<sequence length="676" mass="78963">MDSEFSLFKKKKEKGKLWELAQSRKFLCLLSCAQFHTTTSANLSNAFQKGIVKWSVAKRICWAAIHSIYYKKSKMAHRSGLLAYAHMGAVITEDVRKYLTTLRENLFGGDVKAIYNSYQEFEDITEKTFKVSQWPVDGAVIKALTVDRKHCFERCEITRDNTVNTFGSSWQNYINLFNYFIACGDNSEKDSSENNKLPDIPNTWLWDIINSFISQFQYFHNWRFKPENVKFLQKILTNTKEKQRFQSMWNVQQVLRYLHVLVGVARISLRHNAPISEEDSLIPVSNTLRMVGFFSLIGLLRVNTMIGDYRTGLETLDPLDLRRKSALTRIDTCYITAQYHLAFCYLMTRRWIDAHHTLTSILQRYQRKAWQLGRKPRKQQEEELTEQDIYIDLYLSRDALLERSYALLAVAHALVPRKLDEKLIGDPLEELFSREMSRIKDGNEETRKESFESLFSKGCPNLINVTDLLPDQDNTAQGEDVCIYIFVALVAYQFEAFYRTLQNRDVSRYKEELKLYCTIPVSKLSEQIRTYYSISSHPTVEESQEQSDANETATASESKTVETEIQPQGTGSTLAQLNKSREQTTSNWNEVNPKEISIEEFQRQLLQLKLSMRQFKRIDATSSAGEWSSDSNFDFYIEDDIVHVIETKTDRLYKYSNQFLKQIRQLNDWMEQYNLT</sequence>
<evidence type="ECO:0000256" key="1">
    <source>
        <dbReference type="ARBA" id="ARBA00022490"/>
    </source>
</evidence>
<dbReference type="Proteomes" id="UP000023152">
    <property type="component" value="Unassembled WGS sequence"/>
</dbReference>
<gene>
    <name evidence="5" type="ORF">RFI_10274</name>
</gene>